<accession>A0AAD8ALA8</accession>
<comment type="caution">
    <text evidence="1">The sequence shown here is derived from an EMBL/GenBank/DDBJ whole genome shotgun (WGS) entry which is preliminary data.</text>
</comment>
<organism evidence="1 2">
    <name type="scientific">Diploptera punctata</name>
    <name type="common">Pacific beetle cockroach</name>
    <dbReference type="NCBI Taxonomy" id="6984"/>
    <lineage>
        <taxon>Eukaryota</taxon>
        <taxon>Metazoa</taxon>
        <taxon>Ecdysozoa</taxon>
        <taxon>Arthropoda</taxon>
        <taxon>Hexapoda</taxon>
        <taxon>Insecta</taxon>
        <taxon>Pterygota</taxon>
        <taxon>Neoptera</taxon>
        <taxon>Polyneoptera</taxon>
        <taxon>Dictyoptera</taxon>
        <taxon>Blattodea</taxon>
        <taxon>Blaberoidea</taxon>
        <taxon>Blaberidae</taxon>
        <taxon>Diplopterinae</taxon>
        <taxon>Diploptera</taxon>
    </lineage>
</organism>
<protein>
    <submittedName>
        <fullName evidence="1">Uncharacterized protein</fullName>
    </submittedName>
</protein>
<gene>
    <name evidence="1" type="ORF">L9F63_000590</name>
</gene>
<feature type="non-terminal residue" evidence="1">
    <location>
        <position position="1"/>
    </location>
</feature>
<sequence>KFFTLRTRNSDRVACKLVYLMRGPIQNMRVITLKMIYWTLHANENIPSKMARSNLRFLGFIRYHRSSVA</sequence>
<dbReference type="EMBL" id="JASPKZ010000026">
    <property type="protein sequence ID" value="KAJ9601239.1"/>
    <property type="molecule type" value="Genomic_DNA"/>
</dbReference>
<dbReference type="Proteomes" id="UP001233999">
    <property type="component" value="Unassembled WGS sequence"/>
</dbReference>
<name>A0AAD8ALA8_DIPPU</name>
<reference evidence="1" key="2">
    <citation type="submission" date="2023-05" db="EMBL/GenBank/DDBJ databases">
        <authorList>
            <person name="Fouks B."/>
        </authorList>
    </citation>
    <scope>NUCLEOTIDE SEQUENCE</scope>
    <source>
        <strain evidence="1">Stay&amp;Tobe</strain>
        <tissue evidence="1">Testes</tissue>
    </source>
</reference>
<dbReference type="AlphaFoldDB" id="A0AAD8ALA8"/>
<evidence type="ECO:0000313" key="2">
    <source>
        <dbReference type="Proteomes" id="UP001233999"/>
    </source>
</evidence>
<reference evidence="1" key="1">
    <citation type="journal article" date="2023" name="IScience">
        <title>Live-bearing cockroach genome reveals convergent evolutionary mechanisms linked to viviparity in insects and beyond.</title>
        <authorList>
            <person name="Fouks B."/>
            <person name="Harrison M.C."/>
            <person name="Mikhailova A.A."/>
            <person name="Marchal E."/>
            <person name="English S."/>
            <person name="Carruthers M."/>
            <person name="Jennings E.C."/>
            <person name="Chiamaka E.L."/>
            <person name="Frigard R.A."/>
            <person name="Pippel M."/>
            <person name="Attardo G.M."/>
            <person name="Benoit J.B."/>
            <person name="Bornberg-Bauer E."/>
            <person name="Tobe S.S."/>
        </authorList>
    </citation>
    <scope>NUCLEOTIDE SEQUENCE</scope>
    <source>
        <strain evidence="1">Stay&amp;Tobe</strain>
    </source>
</reference>
<keyword evidence="2" id="KW-1185">Reference proteome</keyword>
<feature type="non-terminal residue" evidence="1">
    <location>
        <position position="69"/>
    </location>
</feature>
<proteinExistence type="predicted"/>
<evidence type="ECO:0000313" key="1">
    <source>
        <dbReference type="EMBL" id="KAJ9601239.1"/>
    </source>
</evidence>